<keyword evidence="2" id="KW-1185">Reference proteome</keyword>
<evidence type="ECO:0000313" key="2">
    <source>
        <dbReference type="Proteomes" id="UP000091857"/>
    </source>
</evidence>
<organism evidence="1 2">
    <name type="scientific">Manihot esculenta</name>
    <name type="common">Cassava</name>
    <name type="synonym">Jatropha manihot</name>
    <dbReference type="NCBI Taxonomy" id="3983"/>
    <lineage>
        <taxon>Eukaryota</taxon>
        <taxon>Viridiplantae</taxon>
        <taxon>Streptophyta</taxon>
        <taxon>Embryophyta</taxon>
        <taxon>Tracheophyta</taxon>
        <taxon>Spermatophyta</taxon>
        <taxon>Magnoliopsida</taxon>
        <taxon>eudicotyledons</taxon>
        <taxon>Gunneridae</taxon>
        <taxon>Pentapetalae</taxon>
        <taxon>rosids</taxon>
        <taxon>fabids</taxon>
        <taxon>Malpighiales</taxon>
        <taxon>Euphorbiaceae</taxon>
        <taxon>Crotonoideae</taxon>
        <taxon>Manihoteae</taxon>
        <taxon>Manihot</taxon>
    </lineage>
</organism>
<gene>
    <name evidence="1" type="ORF">MANES_18G086601v8</name>
</gene>
<dbReference type="EMBL" id="CM004404">
    <property type="protein sequence ID" value="OAY23607.2"/>
    <property type="molecule type" value="Genomic_DNA"/>
</dbReference>
<sequence length="520" mass="57156">MTFNDDEQIVIPEVSGSKPVAIIPGRVQVVSINNNMVPFEETKLRVMLEITGGDSSNDRPGLDLVAILDVSGSMAGEKLAKAKTAMLFVIKKLSFIDRLSIVTFSGDAKRLSPLSQLTENSQKDFENLINGLKADEKYFQKHVRILCVNGACSPVILRTHLLSGGRSVGIMLMSDGEQNAGGDAAQVPVGNVPVHTFGFGINHEPRVLKAIADNSIEGTFSEVQNVDQLSVSFSQCLAGLLTRVVEDLKLTVKPFKGESTIEQVIAGTYPKSKNDATGSVTVMFGGLYAIEVRKVLVDLLLPSVTQERGVDVLEITYSYSFQGTPFGSIPGILTVRRTGKFTDQQERPEVIAEETRLRIASMIREARVLADSKNLDKARDKLIEAQNLLEDVDDESNPFVEMLRSEIQQLLKLMKSQEIYEKKGRPFALSSETSHERQRFAARGDVESLRLFATPRMDKYLQQAQSFDEDPSKPLPSVDEDVKEEIAANPLAPIAGALSFYIKTAIQALQAIEKILNRGL</sequence>
<proteinExistence type="predicted"/>
<dbReference type="Proteomes" id="UP000091857">
    <property type="component" value="Chromosome 18"/>
</dbReference>
<name>A0A2C9U263_MANES</name>
<accession>A0A2C9U263</accession>
<reference evidence="2" key="1">
    <citation type="journal article" date="2016" name="Nat. Biotechnol.">
        <title>Sequencing wild and cultivated cassava and related species reveals extensive interspecific hybridization and genetic diversity.</title>
        <authorList>
            <person name="Bredeson J.V."/>
            <person name="Lyons J.B."/>
            <person name="Prochnik S.E."/>
            <person name="Wu G.A."/>
            <person name="Ha C.M."/>
            <person name="Edsinger-Gonzales E."/>
            <person name="Grimwood J."/>
            <person name="Schmutz J."/>
            <person name="Rabbi I.Y."/>
            <person name="Egesi C."/>
            <person name="Nauluvula P."/>
            <person name="Lebot V."/>
            <person name="Ndunguru J."/>
            <person name="Mkamilo G."/>
            <person name="Bart R.S."/>
            <person name="Setter T.L."/>
            <person name="Gleadow R.M."/>
            <person name="Kulakow P."/>
            <person name="Ferguson M.E."/>
            <person name="Rounsley S."/>
            <person name="Rokhsar D.S."/>
        </authorList>
    </citation>
    <scope>NUCLEOTIDE SEQUENCE [LARGE SCALE GENOMIC DNA]</scope>
    <source>
        <strain evidence="2">cv. AM560-2</strain>
    </source>
</reference>
<evidence type="ECO:0000313" key="1">
    <source>
        <dbReference type="EMBL" id="OAY23607.2"/>
    </source>
</evidence>
<dbReference type="AlphaFoldDB" id="A0A2C9U263"/>
<protein>
    <submittedName>
        <fullName evidence="1">Uncharacterized protein</fullName>
    </submittedName>
</protein>
<comment type="caution">
    <text evidence="1">The sequence shown here is derived from an EMBL/GenBank/DDBJ whole genome shotgun (WGS) entry which is preliminary data.</text>
</comment>